<feature type="transmembrane region" description="Helical" evidence="4">
    <location>
        <begin position="21"/>
        <end position="49"/>
    </location>
</feature>
<feature type="transmembrane region" description="Helical" evidence="4">
    <location>
        <begin position="260"/>
        <end position="281"/>
    </location>
</feature>
<dbReference type="AlphaFoldDB" id="A0A0J7XHK7"/>
<evidence type="ECO:0000256" key="1">
    <source>
        <dbReference type="ARBA" id="ARBA00022692"/>
    </source>
</evidence>
<keyword evidence="7" id="KW-1185">Reference proteome</keyword>
<keyword evidence="2 4" id="KW-1133">Transmembrane helix</keyword>
<feature type="transmembrane region" description="Helical" evidence="4">
    <location>
        <begin position="61"/>
        <end position="82"/>
    </location>
</feature>
<feature type="transmembrane region" description="Helical" evidence="4">
    <location>
        <begin position="316"/>
        <end position="337"/>
    </location>
</feature>
<name>A0A0J7XHK7_9SPHN</name>
<keyword evidence="3 4" id="KW-0472">Membrane</keyword>
<evidence type="ECO:0000259" key="5">
    <source>
        <dbReference type="PROSITE" id="PS50850"/>
    </source>
</evidence>
<feature type="transmembrane region" description="Helical" evidence="4">
    <location>
        <begin position="174"/>
        <end position="196"/>
    </location>
</feature>
<feature type="transmembrane region" description="Helical" evidence="4">
    <location>
        <begin position="358"/>
        <end position="378"/>
    </location>
</feature>
<dbReference type="Proteomes" id="UP000052268">
    <property type="component" value="Unassembled WGS sequence"/>
</dbReference>
<dbReference type="EMBL" id="JACU01000013">
    <property type="protein sequence ID" value="KMS51139.1"/>
    <property type="molecule type" value="Genomic_DNA"/>
</dbReference>
<dbReference type="PATRIC" id="fig|1114963.3.peg.4669"/>
<dbReference type="InterPro" id="IPR036259">
    <property type="entry name" value="MFS_trans_sf"/>
</dbReference>
<evidence type="ECO:0000313" key="6">
    <source>
        <dbReference type="EMBL" id="KMS51139.1"/>
    </source>
</evidence>
<protein>
    <submittedName>
        <fullName evidence="6">Arabinose ABC transporter permease</fullName>
    </submittedName>
</protein>
<reference evidence="6 7" key="1">
    <citation type="journal article" date="2015" name="G3 (Bethesda)">
        <title>Insights into Ongoing Evolution of the Hexachlorocyclohexane Catabolic Pathway from Comparative Genomics of Ten Sphingomonadaceae Strains.</title>
        <authorList>
            <person name="Pearce S.L."/>
            <person name="Oakeshott J.G."/>
            <person name="Pandey G."/>
        </authorList>
    </citation>
    <scope>NUCLEOTIDE SEQUENCE [LARGE SCALE GENOMIC DNA]</scope>
    <source>
        <strain evidence="6 7">LL02</strain>
    </source>
</reference>
<dbReference type="Gene3D" id="1.20.1250.20">
    <property type="entry name" value="MFS general substrate transporter like domains"/>
    <property type="match status" value="2"/>
</dbReference>
<dbReference type="GO" id="GO:0022857">
    <property type="term" value="F:transmembrane transporter activity"/>
    <property type="evidence" value="ECO:0007669"/>
    <property type="project" value="InterPro"/>
</dbReference>
<dbReference type="RefSeq" id="WP_059153394.1">
    <property type="nucleotide sequence ID" value="NZ_KQ130459.1"/>
</dbReference>
<evidence type="ECO:0000256" key="2">
    <source>
        <dbReference type="ARBA" id="ARBA00022989"/>
    </source>
</evidence>
<evidence type="ECO:0000256" key="3">
    <source>
        <dbReference type="ARBA" id="ARBA00023136"/>
    </source>
</evidence>
<proteinExistence type="predicted"/>
<dbReference type="OrthoDB" id="7488909at2"/>
<sequence length="407" mass="41833">MTQPASPQAAPHSRGPSAGPSIAAALATTTTIQILSTVTALALTGIAPLVAPDFGLAPHYVGYQISVIYAAGMMASAFAGTLIQHRGPVQVEQLALGCFGTALLLLASANPWVAVLASIVIGIGYGVQNPASAQILGAVTPPHRRSLIFSIKQAGVPIGGVLASLLLPAMAPRLGWQMSLTLLAIPCFAMIGVLALKGGPPRPTRPPSVALWPNFVYEQRLVWGSAALRSLAVLGMLYSSLQLSLSAFAVIMLVDHGWPLVQAGLVAGALQACGALGRVSWGGLGDRFGGFAVLALIGAVSMGCMIALWQLDALPIWVQIAVLCLFGFCMSGWNGVVMAECTHHCAPEDAGRVIGGSLVYTFLGVMIGPAAMATIYAWCGDYGTSFLLVSWVAALGAVIAARAAIKG</sequence>
<dbReference type="PANTHER" id="PTHR23527:SF1">
    <property type="entry name" value="BLL3282 PROTEIN"/>
    <property type="match status" value="1"/>
</dbReference>
<organism evidence="6 7">
    <name type="scientific">Novosphingobium barchaimii LL02</name>
    <dbReference type="NCBI Taxonomy" id="1114963"/>
    <lineage>
        <taxon>Bacteria</taxon>
        <taxon>Pseudomonadati</taxon>
        <taxon>Pseudomonadota</taxon>
        <taxon>Alphaproteobacteria</taxon>
        <taxon>Sphingomonadales</taxon>
        <taxon>Sphingomonadaceae</taxon>
        <taxon>Novosphingobium</taxon>
    </lineage>
</organism>
<dbReference type="PROSITE" id="PS50850">
    <property type="entry name" value="MFS"/>
    <property type="match status" value="1"/>
</dbReference>
<keyword evidence="1 4" id="KW-0812">Transmembrane</keyword>
<dbReference type="InterPro" id="IPR052952">
    <property type="entry name" value="MFS-Transporter"/>
</dbReference>
<feature type="transmembrane region" description="Helical" evidence="4">
    <location>
        <begin position="231"/>
        <end position="254"/>
    </location>
</feature>
<feature type="transmembrane region" description="Helical" evidence="4">
    <location>
        <begin position="94"/>
        <end position="127"/>
    </location>
</feature>
<accession>A0A0J7XHK7</accession>
<gene>
    <name evidence="6" type="ORF">V474_05135</name>
</gene>
<comment type="caution">
    <text evidence="6">The sequence shown here is derived from an EMBL/GenBank/DDBJ whole genome shotgun (WGS) entry which is preliminary data.</text>
</comment>
<evidence type="ECO:0000256" key="4">
    <source>
        <dbReference type="SAM" id="Phobius"/>
    </source>
</evidence>
<evidence type="ECO:0000313" key="7">
    <source>
        <dbReference type="Proteomes" id="UP000052268"/>
    </source>
</evidence>
<dbReference type="Pfam" id="PF07690">
    <property type="entry name" value="MFS_1"/>
    <property type="match status" value="1"/>
</dbReference>
<dbReference type="PANTHER" id="PTHR23527">
    <property type="entry name" value="BLL3282 PROTEIN"/>
    <property type="match status" value="1"/>
</dbReference>
<feature type="transmembrane region" description="Helical" evidence="4">
    <location>
        <begin position="288"/>
        <end position="310"/>
    </location>
</feature>
<feature type="domain" description="Major facilitator superfamily (MFS) profile" evidence="5">
    <location>
        <begin position="22"/>
        <end position="407"/>
    </location>
</feature>
<dbReference type="InterPro" id="IPR011701">
    <property type="entry name" value="MFS"/>
</dbReference>
<feature type="transmembrane region" description="Helical" evidence="4">
    <location>
        <begin position="384"/>
        <end position="405"/>
    </location>
</feature>
<dbReference type="SUPFAM" id="SSF103473">
    <property type="entry name" value="MFS general substrate transporter"/>
    <property type="match status" value="1"/>
</dbReference>
<dbReference type="InterPro" id="IPR020846">
    <property type="entry name" value="MFS_dom"/>
</dbReference>